<dbReference type="Gene3D" id="3.40.50.300">
    <property type="entry name" value="P-loop containing nucleotide triphosphate hydrolases"/>
    <property type="match status" value="1"/>
</dbReference>
<dbReference type="OrthoDB" id="9775724at2"/>
<dbReference type="InterPro" id="IPR050445">
    <property type="entry name" value="Bact_polysacc_biosynth/exp"/>
</dbReference>
<accession>A0A1B0ZWN5</accession>
<protein>
    <submittedName>
        <fullName evidence="5">CpsD/CapB family tyrosine-protein kinase</fullName>
    </submittedName>
    <submittedName>
        <fullName evidence="4">Exopolysaccharide biosynthesis protein</fullName>
    </submittedName>
</protein>
<dbReference type="SUPFAM" id="SSF52540">
    <property type="entry name" value="P-loop containing nucleoside triphosphate hydrolases"/>
    <property type="match status" value="1"/>
</dbReference>
<sequence length="287" mass="30395">MTQQGFKKFRRRAQVQPEVQEQVRPEPDEAVLENVPTGLQSEPAEILPTTLPSPWERLARISFDPDRGGRDGAPLASAVRTDPAGRAFDLLRTRLLQTLKARGWNRVAVTAPTGGCGATFCAVNLALSLARVPSSRTILMDLNFRSPGVGPAMGLAAAGDMASFLSGTRPVEEALVRPLDTLAVGLNATPDLNAAEILHDSRSAAVLDHMVADLDPETVVFDLPPMLEYDDAAAFLPQVDGVLVISDGTQTTAAHLAACERILNGNAPLLGVVLNRGRATADIGPVA</sequence>
<dbReference type="PANTHER" id="PTHR32309">
    <property type="entry name" value="TYROSINE-PROTEIN KINASE"/>
    <property type="match status" value="1"/>
</dbReference>
<evidence type="ECO:0000256" key="2">
    <source>
        <dbReference type="ARBA" id="ARBA00022840"/>
    </source>
</evidence>
<evidence type="ECO:0000256" key="1">
    <source>
        <dbReference type="ARBA" id="ARBA00022741"/>
    </source>
</evidence>
<dbReference type="InterPro" id="IPR005702">
    <property type="entry name" value="Wzc-like_C"/>
</dbReference>
<dbReference type="PATRIC" id="fig|60890.4.peg.3722"/>
<keyword evidence="1" id="KW-0547">Nucleotide-binding</keyword>
<gene>
    <name evidence="4" type="ORF">JL2886_03818</name>
    <name evidence="5" type="ORF">PXK24_01670</name>
</gene>
<keyword evidence="6" id="KW-1185">Reference proteome</keyword>
<evidence type="ECO:0000256" key="3">
    <source>
        <dbReference type="SAM" id="MobiDB-lite"/>
    </source>
</evidence>
<evidence type="ECO:0000313" key="5">
    <source>
        <dbReference type="EMBL" id="MDE4164383.1"/>
    </source>
</evidence>
<dbReference type="EMBL" id="CP015124">
    <property type="protein sequence ID" value="ANP38687.1"/>
    <property type="molecule type" value="Genomic_DNA"/>
</dbReference>
<dbReference type="EMBL" id="JARCJK010000001">
    <property type="protein sequence ID" value="MDE4164383.1"/>
    <property type="molecule type" value="Genomic_DNA"/>
</dbReference>
<keyword evidence="5" id="KW-0418">Kinase</keyword>
<keyword evidence="5" id="KW-0808">Transferase</keyword>
<dbReference type="PANTHER" id="PTHR32309:SF31">
    <property type="entry name" value="CAPSULAR EXOPOLYSACCHARIDE FAMILY"/>
    <property type="match status" value="1"/>
</dbReference>
<reference evidence="5 7" key="2">
    <citation type="submission" date="2023-02" db="EMBL/GenBank/DDBJ databases">
        <title>Population genomics of bacteria associated with diatom.</title>
        <authorList>
            <person name="Xie J."/>
            <person name="Wang H."/>
        </authorList>
    </citation>
    <scope>NUCLEOTIDE SEQUENCE [LARGE SCALE GENOMIC DNA]</scope>
    <source>
        <strain evidence="5 7">PT47_8</strain>
    </source>
</reference>
<proteinExistence type="predicted"/>
<evidence type="ECO:0000313" key="6">
    <source>
        <dbReference type="Proteomes" id="UP000092565"/>
    </source>
</evidence>
<organism evidence="4 6">
    <name type="scientific">Phaeobacter gallaeciensis</name>
    <dbReference type="NCBI Taxonomy" id="60890"/>
    <lineage>
        <taxon>Bacteria</taxon>
        <taxon>Pseudomonadati</taxon>
        <taxon>Pseudomonadota</taxon>
        <taxon>Alphaproteobacteria</taxon>
        <taxon>Rhodobacterales</taxon>
        <taxon>Roseobacteraceae</taxon>
        <taxon>Phaeobacter</taxon>
    </lineage>
</organism>
<dbReference type="AlphaFoldDB" id="A0A1B0ZWN5"/>
<evidence type="ECO:0000313" key="7">
    <source>
        <dbReference type="Proteomes" id="UP001218364"/>
    </source>
</evidence>
<dbReference type="InterPro" id="IPR027417">
    <property type="entry name" value="P-loop_NTPase"/>
</dbReference>
<dbReference type="GO" id="GO:0016301">
    <property type="term" value="F:kinase activity"/>
    <property type="evidence" value="ECO:0007669"/>
    <property type="project" value="UniProtKB-KW"/>
</dbReference>
<evidence type="ECO:0000313" key="4">
    <source>
        <dbReference type="EMBL" id="ANP38687.1"/>
    </source>
</evidence>
<feature type="region of interest" description="Disordered" evidence="3">
    <location>
        <begin position="1"/>
        <end position="29"/>
    </location>
</feature>
<reference evidence="4 6" key="1">
    <citation type="submission" date="2016-04" db="EMBL/GenBank/DDBJ databases">
        <authorList>
            <person name="Evans L.H."/>
            <person name="Alamgir A."/>
            <person name="Owens N."/>
            <person name="Weber N.D."/>
            <person name="Virtaneva K."/>
            <person name="Barbian K."/>
            <person name="Babar A."/>
            <person name="Rosenke K."/>
        </authorList>
    </citation>
    <scope>NUCLEOTIDE SEQUENCE [LARGE SCALE GENOMIC DNA]</scope>
    <source>
        <strain evidence="4 6">JL2886</strain>
    </source>
</reference>
<dbReference type="CDD" id="cd05387">
    <property type="entry name" value="BY-kinase"/>
    <property type="match status" value="1"/>
</dbReference>
<dbReference type="Proteomes" id="UP001218364">
    <property type="component" value="Unassembled WGS sequence"/>
</dbReference>
<keyword evidence="2" id="KW-0067">ATP-binding</keyword>
<name>A0A1B0ZWN5_9RHOB</name>
<dbReference type="RefSeq" id="WP_065273307.1">
    <property type="nucleotide sequence ID" value="NZ_CP015124.1"/>
</dbReference>
<dbReference type="Proteomes" id="UP000092565">
    <property type="component" value="Chromosome"/>
</dbReference>